<proteinExistence type="predicted"/>
<dbReference type="InterPro" id="IPR011110">
    <property type="entry name" value="Reg_prop"/>
</dbReference>
<dbReference type="Gene3D" id="2.130.10.10">
    <property type="entry name" value="YVTN repeat-like/Quinoprotein amine dehydrogenase"/>
    <property type="match status" value="3"/>
</dbReference>
<protein>
    <recommendedName>
        <fullName evidence="7">Histidine kinase domain-containing protein</fullName>
    </recommendedName>
</protein>
<dbReference type="InterPro" id="IPR003594">
    <property type="entry name" value="HATPase_dom"/>
</dbReference>
<dbReference type="AlphaFoldDB" id="A0A934RMW0"/>
<evidence type="ECO:0000256" key="6">
    <source>
        <dbReference type="SAM" id="SignalP"/>
    </source>
</evidence>
<dbReference type="InterPro" id="IPR011047">
    <property type="entry name" value="Quinoprotein_ADH-like_sf"/>
</dbReference>
<feature type="region of interest" description="Disordered" evidence="4">
    <location>
        <begin position="156"/>
        <end position="197"/>
    </location>
</feature>
<dbReference type="GO" id="GO:0046983">
    <property type="term" value="F:protein dimerization activity"/>
    <property type="evidence" value="ECO:0007669"/>
    <property type="project" value="InterPro"/>
</dbReference>
<dbReference type="Gene3D" id="1.20.5.1930">
    <property type="match status" value="1"/>
</dbReference>
<dbReference type="Pfam" id="PF07730">
    <property type="entry name" value="HisKA_3"/>
    <property type="match status" value="1"/>
</dbReference>
<dbReference type="InterPro" id="IPR015943">
    <property type="entry name" value="WD40/YVTN_repeat-like_dom_sf"/>
</dbReference>
<dbReference type="Gene3D" id="3.30.565.10">
    <property type="entry name" value="Histidine kinase-like ATPase, C-terminal domain"/>
    <property type="match status" value="1"/>
</dbReference>
<dbReference type="InterPro" id="IPR050482">
    <property type="entry name" value="Sensor_HK_TwoCompSys"/>
</dbReference>
<dbReference type="GO" id="GO:0000155">
    <property type="term" value="F:phosphorelay sensor kinase activity"/>
    <property type="evidence" value="ECO:0007669"/>
    <property type="project" value="InterPro"/>
</dbReference>
<feature type="transmembrane region" description="Helical" evidence="5">
    <location>
        <begin position="685"/>
        <end position="706"/>
    </location>
</feature>
<dbReference type="InterPro" id="IPR013783">
    <property type="entry name" value="Ig-like_fold"/>
</dbReference>
<evidence type="ECO:0000259" key="7">
    <source>
        <dbReference type="PROSITE" id="PS50109"/>
    </source>
</evidence>
<keyword evidence="6" id="KW-0732">Signal</keyword>
<dbReference type="CDD" id="cd16917">
    <property type="entry name" value="HATPase_UhpB-NarQ-NarX-like"/>
    <property type="match status" value="1"/>
</dbReference>
<dbReference type="RefSeq" id="WP_200392162.1">
    <property type="nucleotide sequence ID" value="NZ_JAENIO010000030.1"/>
</dbReference>
<evidence type="ECO:0000313" key="8">
    <source>
        <dbReference type="EMBL" id="MBK1834727.1"/>
    </source>
</evidence>
<dbReference type="InterPro" id="IPR036890">
    <property type="entry name" value="HATPase_C_sf"/>
</dbReference>
<keyword evidence="5" id="KW-0812">Transmembrane</keyword>
<keyword evidence="1" id="KW-0808">Transferase</keyword>
<dbReference type="InterPro" id="IPR011123">
    <property type="entry name" value="Y_Y_Y"/>
</dbReference>
<keyword evidence="5" id="KW-1133">Transmembrane helix</keyword>
<reference evidence="8" key="1">
    <citation type="submission" date="2021-01" db="EMBL/GenBank/DDBJ databases">
        <title>Modified the classification status of verrucomicrobia.</title>
        <authorList>
            <person name="Feng X."/>
        </authorList>
    </citation>
    <scope>NUCLEOTIDE SEQUENCE</scope>
    <source>
        <strain evidence="8">KCTC 12986</strain>
    </source>
</reference>
<feature type="signal peptide" evidence="6">
    <location>
        <begin position="1"/>
        <end position="18"/>
    </location>
</feature>
<dbReference type="SUPFAM" id="SSF50998">
    <property type="entry name" value="Quinoprotein alcohol dehydrogenase-like"/>
    <property type="match status" value="1"/>
</dbReference>
<dbReference type="InterPro" id="IPR011712">
    <property type="entry name" value="Sig_transdc_His_kin_sub3_dim/P"/>
</dbReference>
<keyword evidence="9" id="KW-1185">Reference proteome</keyword>
<dbReference type="SMART" id="SM00387">
    <property type="entry name" value="HATPase_c"/>
    <property type="match status" value="1"/>
</dbReference>
<evidence type="ECO:0000256" key="1">
    <source>
        <dbReference type="ARBA" id="ARBA00022679"/>
    </source>
</evidence>
<dbReference type="Pfam" id="PF02518">
    <property type="entry name" value="HATPase_c"/>
    <property type="match status" value="1"/>
</dbReference>
<evidence type="ECO:0000256" key="3">
    <source>
        <dbReference type="ARBA" id="ARBA00023012"/>
    </source>
</evidence>
<name>A0A934RMW0_9BACT</name>
<dbReference type="InterPro" id="IPR005467">
    <property type="entry name" value="His_kinase_dom"/>
</dbReference>
<dbReference type="PANTHER" id="PTHR24421">
    <property type="entry name" value="NITRATE/NITRITE SENSOR PROTEIN NARX-RELATED"/>
    <property type="match status" value="1"/>
</dbReference>
<organism evidence="8 9">
    <name type="scientific">Roseibacillus ishigakijimensis</name>
    <dbReference type="NCBI Taxonomy" id="454146"/>
    <lineage>
        <taxon>Bacteria</taxon>
        <taxon>Pseudomonadati</taxon>
        <taxon>Verrucomicrobiota</taxon>
        <taxon>Verrucomicrobiia</taxon>
        <taxon>Verrucomicrobiales</taxon>
        <taxon>Verrucomicrobiaceae</taxon>
        <taxon>Roseibacillus</taxon>
    </lineage>
</organism>
<accession>A0A934RMW0</accession>
<evidence type="ECO:0000256" key="5">
    <source>
        <dbReference type="SAM" id="Phobius"/>
    </source>
</evidence>
<evidence type="ECO:0000256" key="2">
    <source>
        <dbReference type="ARBA" id="ARBA00022777"/>
    </source>
</evidence>
<evidence type="ECO:0000313" key="9">
    <source>
        <dbReference type="Proteomes" id="UP000604083"/>
    </source>
</evidence>
<dbReference type="Gene3D" id="2.60.40.10">
    <property type="entry name" value="Immunoglobulins"/>
    <property type="match status" value="1"/>
</dbReference>
<keyword evidence="3" id="KW-0902">Two-component regulatory system</keyword>
<comment type="caution">
    <text evidence="8">The sequence shown here is derived from an EMBL/GenBank/DDBJ whole genome shotgun (WGS) entry which is preliminary data.</text>
</comment>
<keyword evidence="5" id="KW-0472">Membrane</keyword>
<feature type="domain" description="Histidine kinase" evidence="7">
    <location>
        <begin position="729"/>
        <end position="926"/>
    </location>
</feature>
<dbReference type="Proteomes" id="UP000604083">
    <property type="component" value="Unassembled WGS sequence"/>
</dbReference>
<sequence length="932" mass="103177">MQPFLLLVCFLLAGALGAAGQKQEFLVRIWQSEDGLPGNVVRSLTQTRDGALWVATAEGLAQFNGIEFAKLSPPGQSQGERLQFFRLFTLNDDSIWVSTFDGRLFQVEKESGQLRETTLPPTGGEEPSPVITRLFQHEGSTYCVRSRTLWQVAPEKGKITSPAPELAHASREDLARQQQRGRDEQLKSPHQLLDPEGGRWRLAGQELTYQAPGSRHAHPVAAELQGRLLINDMLFDREGNLWLASPVQGLVRLRPRRVSLFATDQGPYRKASYAAMETRDGTWWIGPRSGGIDEIRAGQLTHHELVSGGYPRPIVSMLEDSQGQLWFAARDGSLFHKPNGRILPVFTGEEGISKVKAIAEDEKGHLWFGGSNGLYHWDREVITSFAGEPLLAGQEISTLAFAPGGKLYLGTTSGRILSYHEKNWQLVREPGEGGRRWISSLLPLASDELWATTLGEGLLLWKNGHWHPLAPSSGLPETRLTGLAIAPGNEDALWLGSLGGILQVSRQALLAHLLAGASPPGWMRLDRSDGLPTRECVGGAHPAIIRDQQDRLWFPTVNGLAGIEPQRFPIQRTPPSLTVDQITVNGQPRPLRAKNITVGPGEMRLGFHFTGLNLSAPEKVTYRVQLEGHDDAPRFLGTQREVSYPAVAPGSYRFLVTARNGDGFATEEPTVVAVRVQPHFWQTPWFLLLTLASALGLAALLSAYFARRRMKGKLQQLRLQGALENERSRISRDLHDDLGASLTELSLLSALAEEDPDESTLRPALRNLSQKTRQVVTALDEIVWATTPTEDSLHSLVEYLSAFAREFLDAAQVTLRTDITRDIPDLPIGPRRRHGVYLSIREVLNNAVKHSESPVIHFRIAIDRERELMLVEIRDEGKGFTPCENRHRGNGLSNLPRRMQSCGGNCEISSEPGQGTTVLLTLPLYRKTPSPL</sequence>
<dbReference type="EMBL" id="JAENIO010000030">
    <property type="protein sequence ID" value="MBK1834727.1"/>
    <property type="molecule type" value="Genomic_DNA"/>
</dbReference>
<dbReference type="GO" id="GO:0016020">
    <property type="term" value="C:membrane"/>
    <property type="evidence" value="ECO:0007669"/>
    <property type="project" value="InterPro"/>
</dbReference>
<dbReference type="Pfam" id="PF07494">
    <property type="entry name" value="Reg_prop"/>
    <property type="match status" value="1"/>
</dbReference>
<dbReference type="Pfam" id="PF07495">
    <property type="entry name" value="Y_Y_Y"/>
    <property type="match status" value="1"/>
</dbReference>
<gene>
    <name evidence="8" type="ORF">JIN78_11700</name>
</gene>
<keyword evidence="2" id="KW-0418">Kinase</keyword>
<dbReference type="PROSITE" id="PS50109">
    <property type="entry name" value="HIS_KIN"/>
    <property type="match status" value="1"/>
</dbReference>
<evidence type="ECO:0000256" key="4">
    <source>
        <dbReference type="SAM" id="MobiDB-lite"/>
    </source>
</evidence>
<feature type="compositionally biased region" description="Basic and acidic residues" evidence="4">
    <location>
        <begin position="168"/>
        <end position="187"/>
    </location>
</feature>
<dbReference type="SUPFAM" id="SSF55874">
    <property type="entry name" value="ATPase domain of HSP90 chaperone/DNA topoisomerase II/histidine kinase"/>
    <property type="match status" value="1"/>
</dbReference>
<feature type="chain" id="PRO_5037979394" description="Histidine kinase domain-containing protein" evidence="6">
    <location>
        <begin position="19"/>
        <end position="932"/>
    </location>
</feature>